<keyword evidence="3" id="KW-1185">Reference proteome</keyword>
<dbReference type="InterPro" id="IPR000866">
    <property type="entry name" value="AhpC/TSA"/>
</dbReference>
<dbReference type="InterPro" id="IPR036249">
    <property type="entry name" value="Thioredoxin-like_sf"/>
</dbReference>
<dbReference type="SUPFAM" id="SSF52833">
    <property type="entry name" value="Thioredoxin-like"/>
    <property type="match status" value="1"/>
</dbReference>
<accession>A0ABV8VR17</accession>
<dbReference type="InterPro" id="IPR013766">
    <property type="entry name" value="Thioredoxin_domain"/>
</dbReference>
<feature type="domain" description="Thioredoxin" evidence="1">
    <location>
        <begin position="5"/>
        <end position="131"/>
    </location>
</feature>
<dbReference type="PANTHER" id="PTHR28630:SF3">
    <property type="entry name" value="PEROXIREDOXIN-LIKE 2C"/>
    <property type="match status" value="1"/>
</dbReference>
<dbReference type="PANTHER" id="PTHR28630">
    <property type="match status" value="1"/>
</dbReference>
<proteinExistence type="predicted"/>
<name>A0ABV8VR17_9NOCA</name>
<protein>
    <submittedName>
        <fullName evidence="2">Redoxin domain-containing protein</fullName>
    </submittedName>
</protein>
<evidence type="ECO:0000313" key="2">
    <source>
        <dbReference type="EMBL" id="MFC4377342.1"/>
    </source>
</evidence>
<dbReference type="EMBL" id="JBHSDL010000030">
    <property type="protein sequence ID" value="MFC4377342.1"/>
    <property type="molecule type" value="Genomic_DNA"/>
</dbReference>
<gene>
    <name evidence="2" type="ORF">ACFO5K_24985</name>
</gene>
<dbReference type="InterPro" id="IPR032801">
    <property type="entry name" value="PXL2A/B/C"/>
</dbReference>
<evidence type="ECO:0000259" key="1">
    <source>
        <dbReference type="PROSITE" id="PS51352"/>
    </source>
</evidence>
<dbReference type="Proteomes" id="UP001595844">
    <property type="component" value="Unassembled WGS sequence"/>
</dbReference>
<sequence>MKQLTGIGDRIGELDLRDADGVPVDLDSLLTSPVVIPMVRYYGCMPCRDYLHQLERLHPEFEAAGVSLVGVGGAADYQARHLMDNGIGYPLLLDPNHTLYQAVDVHHIAWWQMLSPRTWWKYLSAARRARQGRITDHPLQAPGLVIVGQDRTVQMLYRGRTLGDYPPAADVLATARRVGQPRRPDSPPSN</sequence>
<reference evidence="3" key="1">
    <citation type="journal article" date="2019" name="Int. J. Syst. Evol. Microbiol.">
        <title>The Global Catalogue of Microorganisms (GCM) 10K type strain sequencing project: providing services to taxonomists for standard genome sequencing and annotation.</title>
        <authorList>
            <consortium name="The Broad Institute Genomics Platform"/>
            <consortium name="The Broad Institute Genome Sequencing Center for Infectious Disease"/>
            <person name="Wu L."/>
            <person name="Ma J."/>
        </authorList>
    </citation>
    <scope>NUCLEOTIDE SEQUENCE [LARGE SCALE GENOMIC DNA]</scope>
    <source>
        <strain evidence="3">IBRC-M 10490</strain>
    </source>
</reference>
<comment type="caution">
    <text evidence="2">The sequence shown here is derived from an EMBL/GenBank/DDBJ whole genome shotgun (WGS) entry which is preliminary data.</text>
</comment>
<dbReference type="Pfam" id="PF00578">
    <property type="entry name" value="AhpC-TSA"/>
    <property type="match status" value="1"/>
</dbReference>
<evidence type="ECO:0000313" key="3">
    <source>
        <dbReference type="Proteomes" id="UP001595844"/>
    </source>
</evidence>
<dbReference type="PROSITE" id="PS51352">
    <property type="entry name" value="THIOREDOXIN_2"/>
    <property type="match status" value="1"/>
</dbReference>
<dbReference type="RefSeq" id="WP_378567860.1">
    <property type="nucleotide sequence ID" value="NZ_JBHSDL010000030.1"/>
</dbReference>
<dbReference type="Gene3D" id="3.40.30.10">
    <property type="entry name" value="Glutaredoxin"/>
    <property type="match status" value="1"/>
</dbReference>
<dbReference type="CDD" id="cd02970">
    <property type="entry name" value="PRX_like2"/>
    <property type="match status" value="1"/>
</dbReference>
<organism evidence="2 3">
    <name type="scientific">Nocardia halotolerans</name>
    <dbReference type="NCBI Taxonomy" id="1755878"/>
    <lineage>
        <taxon>Bacteria</taxon>
        <taxon>Bacillati</taxon>
        <taxon>Actinomycetota</taxon>
        <taxon>Actinomycetes</taxon>
        <taxon>Mycobacteriales</taxon>
        <taxon>Nocardiaceae</taxon>
        <taxon>Nocardia</taxon>
    </lineage>
</organism>